<proteinExistence type="predicted"/>
<evidence type="ECO:0000256" key="1">
    <source>
        <dbReference type="SAM" id="MobiDB-lite"/>
    </source>
</evidence>
<sequence length="222" mass="25494">MLSFLNLPPEIRLIIYAYSLNPNEYVSGYRKIELLAAAEMDRARGPVCAYPRPYIERNTPAILLLNRKITKEALEVLYKIPLNLYSPPPTYFVMRRMDITEFIGEPLLQRIQHGVLRLDDASKHFISTLLDIWGKANSLQSLHVYRSKHTPSPPRHWKVVEDRLRTFSESSVPITWHRVDDPLKADYCETTEPPRPSPLGKLLVSSTQRGNGGIDSEDGFHE</sequence>
<dbReference type="RefSeq" id="XP_056470479.1">
    <property type="nucleotide sequence ID" value="XM_056623063.1"/>
</dbReference>
<dbReference type="AlphaFoldDB" id="A0A9W9JYA0"/>
<reference evidence="3" key="1">
    <citation type="submission" date="2022-11" db="EMBL/GenBank/DDBJ databases">
        <authorList>
            <person name="Petersen C."/>
        </authorList>
    </citation>
    <scope>NUCLEOTIDE SEQUENCE</scope>
    <source>
        <strain evidence="3">IBT 30761</strain>
    </source>
</reference>
<accession>A0A9W9JYA0</accession>
<gene>
    <name evidence="3" type="ORF">N7532_010572</name>
</gene>
<evidence type="ECO:0000313" key="3">
    <source>
        <dbReference type="EMBL" id="KAJ5085801.1"/>
    </source>
</evidence>
<feature type="domain" description="2EXR" evidence="2">
    <location>
        <begin position="4"/>
        <end position="94"/>
    </location>
</feature>
<dbReference type="GeneID" id="81362042"/>
<dbReference type="Pfam" id="PF20150">
    <property type="entry name" value="2EXR"/>
    <property type="match status" value="1"/>
</dbReference>
<dbReference type="InterPro" id="IPR045518">
    <property type="entry name" value="2EXR"/>
</dbReference>
<reference evidence="3" key="2">
    <citation type="journal article" date="2023" name="IMA Fungus">
        <title>Comparative genomic study of the Penicillium genus elucidates a diverse pangenome and 15 lateral gene transfer events.</title>
        <authorList>
            <person name="Petersen C."/>
            <person name="Sorensen T."/>
            <person name="Nielsen M.R."/>
            <person name="Sondergaard T.E."/>
            <person name="Sorensen J.L."/>
            <person name="Fitzpatrick D.A."/>
            <person name="Frisvad J.C."/>
            <person name="Nielsen K.L."/>
        </authorList>
    </citation>
    <scope>NUCLEOTIDE SEQUENCE</scope>
    <source>
        <strain evidence="3">IBT 30761</strain>
    </source>
</reference>
<evidence type="ECO:0000259" key="2">
    <source>
        <dbReference type="Pfam" id="PF20150"/>
    </source>
</evidence>
<keyword evidence="4" id="KW-1185">Reference proteome</keyword>
<name>A0A9W9JYA0_9EURO</name>
<dbReference type="EMBL" id="JAPQKI010000010">
    <property type="protein sequence ID" value="KAJ5085801.1"/>
    <property type="molecule type" value="Genomic_DNA"/>
</dbReference>
<feature type="region of interest" description="Disordered" evidence="1">
    <location>
        <begin position="191"/>
        <end position="222"/>
    </location>
</feature>
<evidence type="ECO:0000313" key="4">
    <source>
        <dbReference type="Proteomes" id="UP001149074"/>
    </source>
</evidence>
<comment type="caution">
    <text evidence="3">The sequence shown here is derived from an EMBL/GenBank/DDBJ whole genome shotgun (WGS) entry which is preliminary data.</text>
</comment>
<dbReference type="OrthoDB" id="3510794at2759"/>
<protein>
    <recommendedName>
        <fullName evidence="2">2EXR domain-containing protein</fullName>
    </recommendedName>
</protein>
<dbReference type="Proteomes" id="UP001149074">
    <property type="component" value="Unassembled WGS sequence"/>
</dbReference>
<organism evidence="3 4">
    <name type="scientific">Penicillium argentinense</name>
    <dbReference type="NCBI Taxonomy" id="1131581"/>
    <lineage>
        <taxon>Eukaryota</taxon>
        <taxon>Fungi</taxon>
        <taxon>Dikarya</taxon>
        <taxon>Ascomycota</taxon>
        <taxon>Pezizomycotina</taxon>
        <taxon>Eurotiomycetes</taxon>
        <taxon>Eurotiomycetidae</taxon>
        <taxon>Eurotiales</taxon>
        <taxon>Aspergillaceae</taxon>
        <taxon>Penicillium</taxon>
    </lineage>
</organism>